<dbReference type="EMBL" id="GBXM01065678">
    <property type="protein sequence ID" value="JAH42899.1"/>
    <property type="molecule type" value="Transcribed_RNA"/>
</dbReference>
<reference evidence="1" key="1">
    <citation type="submission" date="2014-11" db="EMBL/GenBank/DDBJ databases">
        <authorList>
            <person name="Amaro Gonzalez C."/>
        </authorList>
    </citation>
    <scope>NUCLEOTIDE SEQUENCE</scope>
</reference>
<dbReference type="AlphaFoldDB" id="A0A0E9SNG7"/>
<accession>A0A0E9SNG7</accession>
<name>A0A0E9SNG7_ANGAN</name>
<evidence type="ECO:0000313" key="1">
    <source>
        <dbReference type="EMBL" id="JAH42899.1"/>
    </source>
</evidence>
<sequence length="31" mass="3475">MWTSVSRLTPKQQGCVWVVVPPFVGATTDRK</sequence>
<protein>
    <submittedName>
        <fullName evidence="1">Uncharacterized protein</fullName>
    </submittedName>
</protein>
<proteinExistence type="predicted"/>
<organism evidence="1">
    <name type="scientific">Anguilla anguilla</name>
    <name type="common">European freshwater eel</name>
    <name type="synonym">Muraena anguilla</name>
    <dbReference type="NCBI Taxonomy" id="7936"/>
    <lineage>
        <taxon>Eukaryota</taxon>
        <taxon>Metazoa</taxon>
        <taxon>Chordata</taxon>
        <taxon>Craniata</taxon>
        <taxon>Vertebrata</taxon>
        <taxon>Euteleostomi</taxon>
        <taxon>Actinopterygii</taxon>
        <taxon>Neopterygii</taxon>
        <taxon>Teleostei</taxon>
        <taxon>Anguilliformes</taxon>
        <taxon>Anguillidae</taxon>
        <taxon>Anguilla</taxon>
    </lineage>
</organism>
<reference evidence="1" key="2">
    <citation type="journal article" date="2015" name="Fish Shellfish Immunol.">
        <title>Early steps in the European eel (Anguilla anguilla)-Vibrio vulnificus interaction in the gills: Role of the RtxA13 toxin.</title>
        <authorList>
            <person name="Callol A."/>
            <person name="Pajuelo D."/>
            <person name="Ebbesson L."/>
            <person name="Teles M."/>
            <person name="MacKenzie S."/>
            <person name="Amaro C."/>
        </authorList>
    </citation>
    <scope>NUCLEOTIDE SEQUENCE</scope>
</reference>